<name>A0ABQ9X2N9_9EUKA</name>
<proteinExistence type="predicted"/>
<dbReference type="EMBL" id="JARBJD010000240">
    <property type="protein sequence ID" value="KAK2946034.1"/>
    <property type="molecule type" value="Genomic_DNA"/>
</dbReference>
<comment type="caution">
    <text evidence="1">The sequence shown here is derived from an EMBL/GenBank/DDBJ whole genome shotgun (WGS) entry which is preliminary data.</text>
</comment>
<gene>
    <name evidence="1" type="ORF">BLNAU_19045</name>
</gene>
<sequence>MKPKHIREGSAELRLYVVLEYPKRINVVFNRITFKARSDVTEMNCEAVAPGREVGFTTRSRSPKMKTELAMAAEQDKKDVEDEMTNGAVGGVARSDVLIHTRLPFEPAPLAPQSLNVTAVKVTFPVAPDFGQSIMVLISTGNRDITTFSMKILEILVNDCTELKNPTLVNTSNCPIRHLILHIFLVLLRSHR</sequence>
<protein>
    <submittedName>
        <fullName evidence="1">Uncharacterized protein</fullName>
    </submittedName>
</protein>
<organism evidence="1 2">
    <name type="scientific">Blattamonas nauphoetae</name>
    <dbReference type="NCBI Taxonomy" id="2049346"/>
    <lineage>
        <taxon>Eukaryota</taxon>
        <taxon>Metamonada</taxon>
        <taxon>Preaxostyla</taxon>
        <taxon>Oxymonadida</taxon>
        <taxon>Blattamonas</taxon>
    </lineage>
</organism>
<reference evidence="1 2" key="1">
    <citation type="journal article" date="2022" name="bioRxiv">
        <title>Genomics of Preaxostyla Flagellates Illuminates Evolutionary Transitions and the Path Towards Mitochondrial Loss.</title>
        <authorList>
            <person name="Novak L.V.F."/>
            <person name="Treitli S.C."/>
            <person name="Pyrih J."/>
            <person name="Halakuc P."/>
            <person name="Pipaliya S.V."/>
            <person name="Vacek V."/>
            <person name="Brzon O."/>
            <person name="Soukal P."/>
            <person name="Eme L."/>
            <person name="Dacks J.B."/>
            <person name="Karnkowska A."/>
            <person name="Elias M."/>
            <person name="Hampl V."/>
        </authorList>
    </citation>
    <scope>NUCLEOTIDE SEQUENCE [LARGE SCALE GENOMIC DNA]</scope>
    <source>
        <strain evidence="1">NAU3</strain>
        <tissue evidence="1">Gut</tissue>
    </source>
</reference>
<evidence type="ECO:0000313" key="2">
    <source>
        <dbReference type="Proteomes" id="UP001281761"/>
    </source>
</evidence>
<dbReference type="Proteomes" id="UP001281761">
    <property type="component" value="Unassembled WGS sequence"/>
</dbReference>
<evidence type="ECO:0000313" key="1">
    <source>
        <dbReference type="EMBL" id="KAK2946034.1"/>
    </source>
</evidence>
<keyword evidence="2" id="KW-1185">Reference proteome</keyword>
<accession>A0ABQ9X2N9</accession>